<gene>
    <name evidence="1" type="ORF">COV06_03090</name>
</gene>
<protein>
    <submittedName>
        <fullName evidence="1">Uncharacterized protein</fullName>
    </submittedName>
</protein>
<comment type="caution">
    <text evidence="1">The sequence shown here is derived from an EMBL/GenBank/DDBJ whole genome shotgun (WGS) entry which is preliminary data.</text>
</comment>
<sequence length="218" mass="24203">MAVLYILKDVPAPAAVPVSINPSPQQPVVVPDTKPIEPTTPSWVGNQLLSVGFPLQPDHLLYMKFDGSIVPMGKLFYVKGSNGSLTQIKNVSELSRITGQISTREQVLAFVSFFTSEPTKFLLEQNPVQGIEPAYSVSEMPQSLTRLLTTTTVELHNGQWVIERDLLRYPSLSAQEQRVPAQLVRSYETLSQDGIYTFSIGRVLAEGDEVNSFLPYYD</sequence>
<organism evidence="1 2">
    <name type="scientific">Candidatus Uhrbacteria bacterium CG10_big_fil_rev_8_21_14_0_10_50_16</name>
    <dbReference type="NCBI Taxonomy" id="1975039"/>
    <lineage>
        <taxon>Bacteria</taxon>
        <taxon>Candidatus Uhriibacteriota</taxon>
    </lineage>
</organism>
<proteinExistence type="predicted"/>
<evidence type="ECO:0000313" key="2">
    <source>
        <dbReference type="Proteomes" id="UP000230084"/>
    </source>
</evidence>
<accession>A0A2H0RLJ9</accession>
<dbReference type="Proteomes" id="UP000230084">
    <property type="component" value="Unassembled WGS sequence"/>
</dbReference>
<evidence type="ECO:0000313" key="1">
    <source>
        <dbReference type="EMBL" id="PIR47419.1"/>
    </source>
</evidence>
<dbReference type="EMBL" id="PCYM01000006">
    <property type="protein sequence ID" value="PIR47419.1"/>
    <property type="molecule type" value="Genomic_DNA"/>
</dbReference>
<name>A0A2H0RLJ9_9BACT</name>
<reference evidence="1 2" key="1">
    <citation type="submission" date="2017-09" db="EMBL/GenBank/DDBJ databases">
        <title>Depth-based differentiation of microbial function through sediment-hosted aquifers and enrichment of novel symbionts in the deep terrestrial subsurface.</title>
        <authorList>
            <person name="Probst A.J."/>
            <person name="Ladd B."/>
            <person name="Jarett J.K."/>
            <person name="Geller-Mcgrath D.E."/>
            <person name="Sieber C.M."/>
            <person name="Emerson J.B."/>
            <person name="Anantharaman K."/>
            <person name="Thomas B.C."/>
            <person name="Malmstrom R."/>
            <person name="Stieglmeier M."/>
            <person name="Klingl A."/>
            <person name="Woyke T."/>
            <person name="Ryan C.M."/>
            <person name="Banfield J.F."/>
        </authorList>
    </citation>
    <scope>NUCLEOTIDE SEQUENCE [LARGE SCALE GENOMIC DNA]</scope>
    <source>
        <strain evidence="1">CG10_big_fil_rev_8_21_14_0_10_50_16</strain>
    </source>
</reference>
<dbReference type="AlphaFoldDB" id="A0A2H0RLJ9"/>